<protein>
    <submittedName>
        <fullName evidence="2">LIM-domain binding protein-domain-containing protein</fullName>
    </submittedName>
</protein>
<gene>
    <name evidence="2" type="ORF">B0H66DRAFT_325967</name>
</gene>
<sequence>MQQQQQQKRDPVVNLKGMCILKLVQFAEHLSGYPGSEGKDDLGYWNKFVQLFFSEKGIFRHSILIKGREDEQPQEKQYEIAQPALARYFHTHFDSGVRSMQLIMDKGITDRPLPGDCHWIENSKASIVYWFDTGSHLVANGTLRAQFDHEQKFELFEFITTDHEEYISRKDVIQAARPAHNWVKEWKNLNQQDNKQSPEMSKKGKARPMKSPPGPPPDFDLQPSAVKAGMGITEAVFQFLEIVEILGQMNPLFNFYHQHSGVRGLDPYVALNQYVAQQINLGPAINGPAMPQGAPRTPGFGQFPMGTSPAMANQMLPGSPHIGGSPAPGQMQAPGMQLQASQQGTNSSGPSANTSPSQNNKRRRASAVKEEDAPASAPTPQAAGTPQLNGVSKVKASPRMPKRLKGNPA</sequence>
<organism evidence="2 3">
    <name type="scientific">Apodospora peruviana</name>
    <dbReference type="NCBI Taxonomy" id="516989"/>
    <lineage>
        <taxon>Eukaryota</taxon>
        <taxon>Fungi</taxon>
        <taxon>Dikarya</taxon>
        <taxon>Ascomycota</taxon>
        <taxon>Pezizomycotina</taxon>
        <taxon>Sordariomycetes</taxon>
        <taxon>Sordariomycetidae</taxon>
        <taxon>Sordariales</taxon>
        <taxon>Lasiosphaeriaceae</taxon>
        <taxon>Apodospora</taxon>
    </lineage>
</organism>
<accession>A0AAE0M0Y5</accession>
<feature type="compositionally biased region" description="Polar residues" evidence="1">
    <location>
        <begin position="188"/>
        <end position="199"/>
    </location>
</feature>
<evidence type="ECO:0000313" key="3">
    <source>
        <dbReference type="Proteomes" id="UP001283341"/>
    </source>
</evidence>
<dbReference type="InterPro" id="IPR029005">
    <property type="entry name" value="LIM-bd/SEUSS"/>
</dbReference>
<feature type="compositionally biased region" description="Basic residues" evidence="1">
    <location>
        <begin position="400"/>
        <end position="409"/>
    </location>
</feature>
<feature type="region of interest" description="Disordered" evidence="1">
    <location>
        <begin position="187"/>
        <end position="223"/>
    </location>
</feature>
<dbReference type="PANTHER" id="PTHR10378">
    <property type="entry name" value="LIM DOMAIN-BINDING PROTEIN"/>
    <property type="match status" value="1"/>
</dbReference>
<dbReference type="EMBL" id="JAUEDM010000006">
    <property type="protein sequence ID" value="KAK3314915.1"/>
    <property type="molecule type" value="Genomic_DNA"/>
</dbReference>
<feature type="compositionally biased region" description="Polar residues" evidence="1">
    <location>
        <begin position="378"/>
        <end position="390"/>
    </location>
</feature>
<reference evidence="2" key="2">
    <citation type="submission" date="2023-06" db="EMBL/GenBank/DDBJ databases">
        <authorList>
            <consortium name="Lawrence Berkeley National Laboratory"/>
            <person name="Haridas S."/>
            <person name="Hensen N."/>
            <person name="Bonometti L."/>
            <person name="Westerberg I."/>
            <person name="Brannstrom I.O."/>
            <person name="Guillou S."/>
            <person name="Cros-Aarteil S."/>
            <person name="Calhoun S."/>
            <person name="Kuo A."/>
            <person name="Mondo S."/>
            <person name="Pangilinan J."/>
            <person name="Riley R."/>
            <person name="Labutti K."/>
            <person name="Andreopoulos B."/>
            <person name="Lipzen A."/>
            <person name="Chen C."/>
            <person name="Yanf M."/>
            <person name="Daum C."/>
            <person name="Ng V."/>
            <person name="Clum A."/>
            <person name="Steindorff A."/>
            <person name="Ohm R."/>
            <person name="Martin F."/>
            <person name="Silar P."/>
            <person name="Natvig D."/>
            <person name="Lalanne C."/>
            <person name="Gautier V."/>
            <person name="Ament-Velasquez S.L."/>
            <person name="Kruys A."/>
            <person name="Hutchinson M.I."/>
            <person name="Powell A.J."/>
            <person name="Barry K."/>
            <person name="Miller A.N."/>
            <person name="Grigoriev I.V."/>
            <person name="Debuchy R."/>
            <person name="Gladieux P."/>
            <person name="Thoren M.H."/>
            <person name="Johannesson H."/>
        </authorList>
    </citation>
    <scope>NUCLEOTIDE SEQUENCE</scope>
    <source>
        <strain evidence="2">CBS 118394</strain>
    </source>
</reference>
<keyword evidence="3" id="KW-1185">Reference proteome</keyword>
<comment type="caution">
    <text evidence="2">The sequence shown here is derived from an EMBL/GenBank/DDBJ whole genome shotgun (WGS) entry which is preliminary data.</text>
</comment>
<feature type="compositionally biased region" description="Polar residues" evidence="1">
    <location>
        <begin position="338"/>
        <end position="359"/>
    </location>
</feature>
<dbReference type="Pfam" id="PF01803">
    <property type="entry name" value="LIM_bind"/>
    <property type="match status" value="1"/>
</dbReference>
<name>A0AAE0M0Y5_9PEZI</name>
<evidence type="ECO:0000256" key="1">
    <source>
        <dbReference type="SAM" id="MobiDB-lite"/>
    </source>
</evidence>
<dbReference type="Proteomes" id="UP001283341">
    <property type="component" value="Unassembled WGS sequence"/>
</dbReference>
<evidence type="ECO:0000313" key="2">
    <source>
        <dbReference type="EMBL" id="KAK3314915.1"/>
    </source>
</evidence>
<reference evidence="2" key="1">
    <citation type="journal article" date="2023" name="Mol. Phylogenet. Evol.">
        <title>Genome-scale phylogeny and comparative genomics of the fungal order Sordariales.</title>
        <authorList>
            <person name="Hensen N."/>
            <person name="Bonometti L."/>
            <person name="Westerberg I."/>
            <person name="Brannstrom I.O."/>
            <person name="Guillou S."/>
            <person name="Cros-Aarteil S."/>
            <person name="Calhoun S."/>
            <person name="Haridas S."/>
            <person name="Kuo A."/>
            <person name="Mondo S."/>
            <person name="Pangilinan J."/>
            <person name="Riley R."/>
            <person name="LaButti K."/>
            <person name="Andreopoulos B."/>
            <person name="Lipzen A."/>
            <person name="Chen C."/>
            <person name="Yan M."/>
            <person name="Daum C."/>
            <person name="Ng V."/>
            <person name="Clum A."/>
            <person name="Steindorff A."/>
            <person name="Ohm R.A."/>
            <person name="Martin F."/>
            <person name="Silar P."/>
            <person name="Natvig D.O."/>
            <person name="Lalanne C."/>
            <person name="Gautier V."/>
            <person name="Ament-Velasquez S.L."/>
            <person name="Kruys A."/>
            <person name="Hutchinson M.I."/>
            <person name="Powell A.J."/>
            <person name="Barry K."/>
            <person name="Miller A.N."/>
            <person name="Grigoriev I.V."/>
            <person name="Debuchy R."/>
            <person name="Gladieux P."/>
            <person name="Hiltunen Thoren M."/>
            <person name="Johannesson H."/>
        </authorList>
    </citation>
    <scope>NUCLEOTIDE SEQUENCE</scope>
    <source>
        <strain evidence="2">CBS 118394</strain>
    </source>
</reference>
<proteinExistence type="predicted"/>
<dbReference type="AlphaFoldDB" id="A0AAE0M0Y5"/>
<feature type="region of interest" description="Disordered" evidence="1">
    <location>
        <begin position="304"/>
        <end position="409"/>
    </location>
</feature>